<evidence type="ECO:0000256" key="8">
    <source>
        <dbReference type="ARBA" id="ARBA00022796"/>
    </source>
</evidence>
<dbReference type="InterPro" id="IPR006068">
    <property type="entry name" value="ATPase_P-typ_cation-transptr_C"/>
</dbReference>
<dbReference type="GO" id="GO:0140581">
    <property type="term" value="F:P-type monovalent copper transporter activity"/>
    <property type="evidence" value="ECO:0007669"/>
    <property type="project" value="UniProtKB-EC"/>
</dbReference>
<dbReference type="FunFam" id="3.40.50.1000:FF:000144">
    <property type="entry name" value="copper-transporting ATPase 1 isoform X2"/>
    <property type="match status" value="1"/>
</dbReference>
<dbReference type="SUPFAM" id="SSF81653">
    <property type="entry name" value="Calcium ATPase, transduction domain A"/>
    <property type="match status" value="1"/>
</dbReference>
<protein>
    <recommendedName>
        <fullName evidence="3">P-type Cu(+) transporter</fullName>
        <ecNumber evidence="3">7.2.2.8</ecNumber>
    </recommendedName>
</protein>
<evidence type="ECO:0000313" key="18">
    <source>
        <dbReference type="EMBL" id="SHL51460.1"/>
    </source>
</evidence>
<dbReference type="AlphaFoldDB" id="A0A1M7B8Z8"/>
<evidence type="ECO:0000256" key="15">
    <source>
        <dbReference type="ARBA" id="ARBA00049289"/>
    </source>
</evidence>
<dbReference type="PANTHER" id="PTHR43294">
    <property type="entry name" value="SODIUM/POTASSIUM-TRANSPORTING ATPASE SUBUNIT ALPHA"/>
    <property type="match status" value="1"/>
</dbReference>
<dbReference type="InterPro" id="IPR059000">
    <property type="entry name" value="ATPase_P-type_domA"/>
</dbReference>
<keyword evidence="11 16" id="KW-1133">Transmembrane helix</keyword>
<evidence type="ECO:0000256" key="5">
    <source>
        <dbReference type="ARBA" id="ARBA00022692"/>
    </source>
</evidence>
<evidence type="ECO:0000256" key="16">
    <source>
        <dbReference type="SAM" id="Phobius"/>
    </source>
</evidence>
<feature type="transmembrane region" description="Helical" evidence="16">
    <location>
        <begin position="276"/>
        <end position="293"/>
    </location>
</feature>
<dbReference type="Pfam" id="PF00689">
    <property type="entry name" value="Cation_ATPase_C"/>
    <property type="match status" value="1"/>
</dbReference>
<dbReference type="InterPro" id="IPR036412">
    <property type="entry name" value="HAD-like_sf"/>
</dbReference>
<dbReference type="Pfam" id="PF00122">
    <property type="entry name" value="E1-E2_ATPase"/>
    <property type="match status" value="1"/>
</dbReference>
<dbReference type="Gene3D" id="3.40.50.1000">
    <property type="entry name" value="HAD superfamily/HAD-like"/>
    <property type="match status" value="1"/>
</dbReference>
<dbReference type="RefSeq" id="WP_084732879.1">
    <property type="nucleotide sequence ID" value="NZ_FRBN01000017.1"/>
</dbReference>
<dbReference type="EC" id="7.2.2.8" evidence="3"/>
<dbReference type="PRINTS" id="PR00120">
    <property type="entry name" value="HATPASE"/>
</dbReference>
<evidence type="ECO:0000259" key="17">
    <source>
        <dbReference type="SMART" id="SM00831"/>
    </source>
</evidence>
<dbReference type="NCBIfam" id="TIGR01494">
    <property type="entry name" value="ATPase_P-type"/>
    <property type="match status" value="2"/>
</dbReference>
<keyword evidence="14 16" id="KW-0472">Membrane</keyword>
<keyword evidence="9" id="KW-0067">ATP-binding</keyword>
<feature type="transmembrane region" description="Helical" evidence="16">
    <location>
        <begin position="855"/>
        <end position="876"/>
    </location>
</feature>
<comment type="subcellular location">
    <subcellularLocation>
        <location evidence="1">Endomembrane system</location>
        <topology evidence="1">Multi-pass membrane protein</topology>
    </subcellularLocation>
</comment>
<dbReference type="SUPFAM" id="SSF81660">
    <property type="entry name" value="Metal cation-transporting ATPase, ATP-binding domain N"/>
    <property type="match status" value="1"/>
</dbReference>
<evidence type="ECO:0000256" key="2">
    <source>
        <dbReference type="ARBA" id="ARBA00005675"/>
    </source>
</evidence>
<feature type="domain" description="Cation-transporting P-type ATPase N-terminal" evidence="17">
    <location>
        <begin position="34"/>
        <end position="108"/>
    </location>
</feature>
<dbReference type="SFLD" id="SFLDG00002">
    <property type="entry name" value="C1.7:_P-type_atpase_like"/>
    <property type="match status" value="1"/>
</dbReference>
<evidence type="ECO:0000256" key="7">
    <source>
        <dbReference type="ARBA" id="ARBA00022741"/>
    </source>
</evidence>
<evidence type="ECO:0000256" key="1">
    <source>
        <dbReference type="ARBA" id="ARBA00004127"/>
    </source>
</evidence>
<dbReference type="InterPro" id="IPR008250">
    <property type="entry name" value="ATPase_P-typ_transduc_dom_A_sf"/>
</dbReference>
<dbReference type="PANTHER" id="PTHR43294:SF20">
    <property type="entry name" value="P-TYPE ATPASE"/>
    <property type="match status" value="1"/>
</dbReference>
<keyword evidence="19" id="KW-1185">Reference proteome</keyword>
<keyword evidence="6" id="KW-0479">Metal-binding</keyword>
<dbReference type="GO" id="GO:0036376">
    <property type="term" value="P:sodium ion export across plasma membrane"/>
    <property type="evidence" value="ECO:0007669"/>
    <property type="project" value="TreeGrafter"/>
</dbReference>
<dbReference type="Gene3D" id="2.70.150.10">
    <property type="entry name" value="Calcium-transporting ATPase, cytoplasmic transduction domain A"/>
    <property type="match status" value="1"/>
</dbReference>
<reference evidence="19" key="1">
    <citation type="submission" date="2016-11" db="EMBL/GenBank/DDBJ databases">
        <authorList>
            <person name="Varghese N."/>
            <person name="Submissions S."/>
        </authorList>
    </citation>
    <scope>NUCLEOTIDE SEQUENCE [LARGE SCALE GENOMIC DNA]</scope>
    <source>
        <strain evidence="19">DSM 29327</strain>
    </source>
</reference>
<dbReference type="GO" id="GO:0046872">
    <property type="term" value="F:metal ion binding"/>
    <property type="evidence" value="ECO:0007669"/>
    <property type="project" value="UniProtKB-KW"/>
</dbReference>
<keyword evidence="7" id="KW-0547">Nucleotide-binding</keyword>
<keyword evidence="4" id="KW-0813">Transport</keyword>
<dbReference type="STRING" id="1054996.SAMN05444414_1173"/>
<keyword evidence="13" id="KW-0406">Ion transport</keyword>
<dbReference type="PRINTS" id="PR00119">
    <property type="entry name" value="CATATPASE"/>
</dbReference>
<feature type="transmembrane region" description="Helical" evidence="16">
    <location>
        <begin position="739"/>
        <end position="759"/>
    </location>
</feature>
<dbReference type="GO" id="GO:0012505">
    <property type="term" value="C:endomembrane system"/>
    <property type="evidence" value="ECO:0007669"/>
    <property type="project" value="UniProtKB-SubCell"/>
</dbReference>
<dbReference type="EMBL" id="FRBN01000017">
    <property type="protein sequence ID" value="SHL51460.1"/>
    <property type="molecule type" value="Genomic_DNA"/>
</dbReference>
<evidence type="ECO:0000256" key="13">
    <source>
        <dbReference type="ARBA" id="ARBA00023065"/>
    </source>
</evidence>
<evidence type="ECO:0000256" key="6">
    <source>
        <dbReference type="ARBA" id="ARBA00022723"/>
    </source>
</evidence>
<dbReference type="InterPro" id="IPR050510">
    <property type="entry name" value="Cation_transp_ATPase_P-type"/>
</dbReference>
<evidence type="ECO:0000256" key="4">
    <source>
        <dbReference type="ARBA" id="ARBA00022448"/>
    </source>
</evidence>
<dbReference type="SUPFAM" id="SSF81665">
    <property type="entry name" value="Calcium ATPase, transmembrane domain M"/>
    <property type="match status" value="1"/>
</dbReference>
<comment type="catalytic activity">
    <reaction evidence="15">
        <text>Cu(+)(in) + ATP + H2O = Cu(+)(out) + ADP + phosphate + H(+)</text>
        <dbReference type="Rhea" id="RHEA:25792"/>
        <dbReference type="ChEBI" id="CHEBI:15377"/>
        <dbReference type="ChEBI" id="CHEBI:15378"/>
        <dbReference type="ChEBI" id="CHEBI:30616"/>
        <dbReference type="ChEBI" id="CHEBI:43474"/>
        <dbReference type="ChEBI" id="CHEBI:49552"/>
        <dbReference type="ChEBI" id="CHEBI:456216"/>
        <dbReference type="EC" id="7.2.2.8"/>
    </reaction>
</comment>
<feature type="transmembrane region" description="Helical" evidence="16">
    <location>
        <begin position="818"/>
        <end position="835"/>
    </location>
</feature>
<dbReference type="GO" id="GO:1990573">
    <property type="term" value="P:potassium ion import across plasma membrane"/>
    <property type="evidence" value="ECO:0007669"/>
    <property type="project" value="TreeGrafter"/>
</dbReference>
<dbReference type="SMART" id="SM00831">
    <property type="entry name" value="Cation_ATPase_N"/>
    <property type="match status" value="1"/>
</dbReference>
<dbReference type="SFLD" id="SFLDS00003">
    <property type="entry name" value="Haloacid_Dehalogenase"/>
    <property type="match status" value="1"/>
</dbReference>
<keyword evidence="5 16" id="KW-0812">Transmembrane</keyword>
<dbReference type="GO" id="GO:0016887">
    <property type="term" value="F:ATP hydrolysis activity"/>
    <property type="evidence" value="ECO:0007669"/>
    <property type="project" value="InterPro"/>
</dbReference>
<evidence type="ECO:0000256" key="12">
    <source>
        <dbReference type="ARBA" id="ARBA00023008"/>
    </source>
</evidence>
<evidence type="ECO:0000256" key="3">
    <source>
        <dbReference type="ARBA" id="ARBA00012517"/>
    </source>
</evidence>
<dbReference type="GO" id="GO:0005886">
    <property type="term" value="C:plasma membrane"/>
    <property type="evidence" value="ECO:0007669"/>
    <property type="project" value="TreeGrafter"/>
</dbReference>
<name>A0A1M7B8Z8_9RHOB</name>
<dbReference type="InterPro" id="IPR004014">
    <property type="entry name" value="ATPase_P-typ_cation-transptr_N"/>
</dbReference>
<gene>
    <name evidence="18" type="ORF">SAMN05444414_1173</name>
</gene>
<comment type="similarity">
    <text evidence="2">Belongs to the cation transport ATPase (P-type) (TC 3.A.3) family. Type IIA subfamily.</text>
</comment>
<dbReference type="OrthoDB" id="9807843at2"/>
<keyword evidence="8" id="KW-0187">Copper transport</keyword>
<dbReference type="InterPro" id="IPR001757">
    <property type="entry name" value="P_typ_ATPase"/>
</dbReference>
<dbReference type="GO" id="GO:1902600">
    <property type="term" value="P:proton transmembrane transport"/>
    <property type="evidence" value="ECO:0007669"/>
    <property type="project" value="TreeGrafter"/>
</dbReference>
<dbReference type="SFLD" id="SFLDF00027">
    <property type="entry name" value="p-type_atpase"/>
    <property type="match status" value="1"/>
</dbReference>
<dbReference type="GO" id="GO:0005391">
    <property type="term" value="F:P-type sodium:potassium-exchanging transporter activity"/>
    <property type="evidence" value="ECO:0007669"/>
    <property type="project" value="TreeGrafter"/>
</dbReference>
<evidence type="ECO:0000256" key="14">
    <source>
        <dbReference type="ARBA" id="ARBA00023136"/>
    </source>
</evidence>
<keyword evidence="10" id="KW-1278">Translocase</keyword>
<dbReference type="Gene3D" id="1.20.1110.10">
    <property type="entry name" value="Calcium-transporting ATPase, transmembrane domain"/>
    <property type="match status" value="1"/>
</dbReference>
<dbReference type="InterPro" id="IPR023298">
    <property type="entry name" value="ATPase_P-typ_TM_dom_sf"/>
</dbReference>
<dbReference type="GO" id="GO:0006883">
    <property type="term" value="P:intracellular sodium ion homeostasis"/>
    <property type="evidence" value="ECO:0007669"/>
    <property type="project" value="TreeGrafter"/>
</dbReference>
<dbReference type="Proteomes" id="UP000184191">
    <property type="component" value="Unassembled WGS sequence"/>
</dbReference>
<dbReference type="PROSITE" id="PS00154">
    <property type="entry name" value="ATPASE_E1_E2"/>
    <property type="match status" value="1"/>
</dbReference>
<organism evidence="18 19">
    <name type="scientific">Roseovarius marisflavi</name>
    <dbReference type="NCBI Taxonomy" id="1054996"/>
    <lineage>
        <taxon>Bacteria</taxon>
        <taxon>Pseudomonadati</taxon>
        <taxon>Pseudomonadota</taxon>
        <taxon>Alphaproteobacteria</taxon>
        <taxon>Rhodobacterales</taxon>
        <taxon>Roseobacteraceae</taxon>
        <taxon>Roseovarius</taxon>
    </lineage>
</organism>
<feature type="transmembrane region" description="Helical" evidence="16">
    <location>
        <begin position="712"/>
        <end position="733"/>
    </location>
</feature>
<feature type="transmembrane region" description="Helical" evidence="16">
    <location>
        <begin position="780"/>
        <end position="806"/>
    </location>
</feature>
<dbReference type="Gene3D" id="3.40.1110.10">
    <property type="entry name" value="Calcium-transporting ATPase, cytoplasmic domain N"/>
    <property type="match status" value="1"/>
</dbReference>
<keyword evidence="12" id="KW-0186">Copper</keyword>
<dbReference type="InterPro" id="IPR023214">
    <property type="entry name" value="HAD_sf"/>
</dbReference>
<feature type="transmembrane region" description="Helical" evidence="16">
    <location>
        <begin position="888"/>
        <end position="912"/>
    </location>
</feature>
<dbReference type="GO" id="GO:0005524">
    <property type="term" value="F:ATP binding"/>
    <property type="evidence" value="ECO:0007669"/>
    <property type="project" value="UniProtKB-KW"/>
</dbReference>
<dbReference type="GO" id="GO:0030007">
    <property type="term" value="P:intracellular potassium ion homeostasis"/>
    <property type="evidence" value="ECO:0007669"/>
    <property type="project" value="TreeGrafter"/>
</dbReference>
<feature type="transmembrane region" description="Helical" evidence="16">
    <location>
        <begin position="299"/>
        <end position="326"/>
    </location>
</feature>
<dbReference type="Pfam" id="PF13246">
    <property type="entry name" value="Cation_ATPase"/>
    <property type="match status" value="1"/>
</dbReference>
<evidence type="ECO:0000256" key="10">
    <source>
        <dbReference type="ARBA" id="ARBA00022967"/>
    </source>
</evidence>
<proteinExistence type="inferred from homology"/>
<dbReference type="SUPFAM" id="SSF56784">
    <property type="entry name" value="HAD-like"/>
    <property type="match status" value="1"/>
</dbReference>
<feature type="transmembrane region" description="Helical" evidence="16">
    <location>
        <begin position="112"/>
        <end position="131"/>
    </location>
</feature>
<dbReference type="InterPro" id="IPR023299">
    <property type="entry name" value="ATPase_P-typ_cyto_dom_N"/>
</dbReference>
<evidence type="ECO:0000313" key="19">
    <source>
        <dbReference type="Proteomes" id="UP000184191"/>
    </source>
</evidence>
<sequence>MPDENRLSAKNDVVGGTVKPDDLGGIALKSGLAYPHATSATDLIALLETSGTTGLSEAQAAARLAGHGPNILKFRERTSGLRLLIHQFESPVVLLLAGAAAIAFAFGEWKEGIAIGLVLVINSLIGFVTEWRAARSMEALRVLGSLATRLKRDGRAMMLPATKIVPGDIVLLEGGDVVTADIRLIEASNLSADESALTGESVGVDKAVTAVDADSAIGDRPCMLFKGTSITRGSGIGVVVATGMQSELGRISKLVEQAMPEHSPLERQLQRLSGQLITFTLGIVVLLGVLGVLKGGDVFLMIEASIALAVAAIPEGLPVVATMALARGMWRMARQNALIERLSAVETLGATTVIFTDKTGTLTENKMTVREIGCPGAVYAVSDRAITLGDETIDAAQVPCLDKILTASVLCNNAELGEGDTRNTGDPLEQALLLAASAAAKVKSDYMRHFPKLREIAFDSTTKLMATIHQAGDQPVMWVKGAPEAVLDACTEIINDDETVSDLSGDLKDIWQVRTNEMAARGMRVLAVATKGVDNVEAADYAGLTFLGLIGLVDPPRSDVPGAIAKCRSAGIRVIMMTGDHAVTAKNIATAVGLADHDPAVIEGRCLPQVTQMSDNELNAIRSADVFARVSPEQKLYLISLCQKDGEIVAMTGDGVNDAPALRQADIGIAMGLRGTQVAREAADMVLRDDAFGSIVAAIREGRVIFRNIQKFVTYLLSCNLSEVLVVGIAILSGLPLPLLPLQILFLNLVTDVFPAFALGTSEGSDKILQRPPRDPGKPIVTRAIWLAIVLHSLSITAATLGALVVAMKILDLPVQEAVTVSFLTLAFAQLWHVFNMRDPRSGLILNEVTRNKFVWGGVVLSLGLLFMALFIPVASEALELHLPDATSWGLILGMSLVPLIFGQTGLIASAIRHRGASRQV</sequence>
<dbReference type="InterPro" id="IPR018303">
    <property type="entry name" value="ATPase_P-typ_P_site"/>
</dbReference>
<evidence type="ECO:0000256" key="11">
    <source>
        <dbReference type="ARBA" id="ARBA00022989"/>
    </source>
</evidence>
<feature type="transmembrane region" description="Helical" evidence="16">
    <location>
        <begin position="83"/>
        <end position="106"/>
    </location>
</feature>
<evidence type="ECO:0000256" key="9">
    <source>
        <dbReference type="ARBA" id="ARBA00022840"/>
    </source>
</evidence>
<dbReference type="Pfam" id="PF00690">
    <property type="entry name" value="Cation_ATPase_N"/>
    <property type="match status" value="1"/>
</dbReference>
<accession>A0A1M7B8Z8</accession>
<dbReference type="InterPro" id="IPR044492">
    <property type="entry name" value="P_typ_ATPase_HD_dom"/>
</dbReference>